<dbReference type="Pfam" id="PF20152">
    <property type="entry name" value="DUF6534"/>
    <property type="match status" value="1"/>
</dbReference>
<proteinExistence type="predicted"/>
<comment type="caution">
    <text evidence="3">The sequence shown here is derived from an EMBL/GenBank/DDBJ whole genome shotgun (WGS) entry which is preliminary data.</text>
</comment>
<feature type="domain" description="DUF6534" evidence="2">
    <location>
        <begin position="37"/>
        <end position="122"/>
    </location>
</feature>
<evidence type="ECO:0000313" key="3">
    <source>
        <dbReference type="EMBL" id="KAG5162247.1"/>
    </source>
</evidence>
<protein>
    <recommendedName>
        <fullName evidence="2">DUF6534 domain-containing protein</fullName>
    </recommendedName>
</protein>
<gene>
    <name evidence="3" type="ORF">JR316_012910</name>
</gene>
<reference evidence="3" key="1">
    <citation type="submission" date="2021-02" db="EMBL/GenBank/DDBJ databases">
        <title>Psilocybe cubensis genome.</title>
        <authorList>
            <person name="Mckernan K.J."/>
            <person name="Crawford S."/>
            <person name="Trippe A."/>
            <person name="Kane L.T."/>
            <person name="Mclaughlin S."/>
        </authorList>
    </citation>
    <scope>NUCLEOTIDE SEQUENCE [LARGE SCALE GENOMIC DNA]</scope>
    <source>
        <strain evidence="3">MGC-MH-2018</strain>
    </source>
</reference>
<dbReference type="AlphaFoldDB" id="A0A8H7XK28"/>
<keyword evidence="1" id="KW-0472">Membrane</keyword>
<organism evidence="3">
    <name type="scientific">Psilocybe cubensis</name>
    <name type="common">Psychedelic mushroom</name>
    <name type="synonym">Stropharia cubensis</name>
    <dbReference type="NCBI Taxonomy" id="181762"/>
    <lineage>
        <taxon>Eukaryota</taxon>
        <taxon>Fungi</taxon>
        <taxon>Dikarya</taxon>
        <taxon>Basidiomycota</taxon>
        <taxon>Agaricomycotina</taxon>
        <taxon>Agaricomycetes</taxon>
        <taxon>Agaricomycetidae</taxon>
        <taxon>Agaricales</taxon>
        <taxon>Agaricineae</taxon>
        <taxon>Strophariaceae</taxon>
        <taxon>Psilocybe</taxon>
    </lineage>
</organism>
<dbReference type="EMBL" id="JAFIQS010000020">
    <property type="protein sequence ID" value="KAG5162247.1"/>
    <property type="molecule type" value="Genomic_DNA"/>
</dbReference>
<sequence length="211" mass="23509">MLERAFFTLRCYLSHRANGIEAMNMTGPLYATLISIFVADSTIAATLCVLLWQKKSQIKRTRCIVKSLTFYAVATGILTVLINLTTLLLKIFMNGTPAYEGPLFFLSNVYACSLLTSLDRRERMLTEICPSKGHISISLNSKDQSSSKIEISPYTKCNRDGDCCQPSTENIQAQCAENGDCGKDHFDYGDVHIKVETQIFRSSLDHEAASK</sequence>
<keyword evidence="1" id="KW-0812">Transmembrane</keyword>
<name>A0A8H7XK28_PSICU</name>
<feature type="transmembrane region" description="Helical" evidence="1">
    <location>
        <begin position="29"/>
        <end position="52"/>
    </location>
</feature>
<dbReference type="InterPro" id="IPR045339">
    <property type="entry name" value="DUF6534"/>
</dbReference>
<accession>A0A8H7XK28</accession>
<evidence type="ECO:0000256" key="1">
    <source>
        <dbReference type="SAM" id="Phobius"/>
    </source>
</evidence>
<feature type="transmembrane region" description="Helical" evidence="1">
    <location>
        <begin position="64"/>
        <end position="89"/>
    </location>
</feature>
<feature type="transmembrane region" description="Helical" evidence="1">
    <location>
        <begin position="101"/>
        <end position="118"/>
    </location>
</feature>
<evidence type="ECO:0000259" key="2">
    <source>
        <dbReference type="Pfam" id="PF20152"/>
    </source>
</evidence>
<keyword evidence="1" id="KW-1133">Transmembrane helix</keyword>